<comment type="catalytic activity">
    <reaction evidence="6">
        <text>Exonucleolytic cleavage that removes extra residues from the 3'-terminus of tRNA to produce 5'-mononucleotides.</text>
        <dbReference type="EC" id="3.1.13.5"/>
    </reaction>
</comment>
<evidence type="ECO:0000256" key="3">
    <source>
        <dbReference type="ARBA" id="ARBA00022722"/>
    </source>
</evidence>
<keyword evidence="2 6" id="KW-0819">tRNA processing</keyword>
<comment type="caution">
    <text evidence="8">The sequence shown here is derived from an EMBL/GenBank/DDBJ whole genome shotgun (WGS) entry which is preliminary data.</text>
</comment>
<dbReference type="Gene3D" id="1.10.150.80">
    <property type="entry name" value="HRDC domain"/>
    <property type="match status" value="1"/>
</dbReference>
<dbReference type="Proteomes" id="UP001271769">
    <property type="component" value="Unassembled WGS sequence"/>
</dbReference>
<organism evidence="8 9">
    <name type="scientific">Dongia rigui</name>
    <dbReference type="NCBI Taxonomy" id="940149"/>
    <lineage>
        <taxon>Bacteria</taxon>
        <taxon>Pseudomonadati</taxon>
        <taxon>Pseudomonadota</taxon>
        <taxon>Alphaproteobacteria</taxon>
        <taxon>Rhodospirillales</taxon>
        <taxon>Dongiaceae</taxon>
        <taxon>Dongia</taxon>
    </lineage>
</organism>
<dbReference type="InterPro" id="IPR044876">
    <property type="entry name" value="HRDC_dom_sf"/>
</dbReference>
<dbReference type="SMART" id="SM00341">
    <property type="entry name" value="HRDC"/>
    <property type="match status" value="1"/>
</dbReference>
<dbReference type="InterPro" id="IPR006292">
    <property type="entry name" value="RNase_D"/>
</dbReference>
<keyword evidence="4 6" id="KW-0378">Hydrolase</keyword>
<evidence type="ECO:0000256" key="5">
    <source>
        <dbReference type="ARBA" id="ARBA00022839"/>
    </source>
</evidence>
<dbReference type="RefSeq" id="WP_320502552.1">
    <property type="nucleotide sequence ID" value="NZ_JAXCLX010000004.1"/>
</dbReference>
<dbReference type="NCBIfam" id="TIGR01388">
    <property type="entry name" value="rnd"/>
    <property type="match status" value="1"/>
</dbReference>
<dbReference type="InterPro" id="IPR012337">
    <property type="entry name" value="RNaseH-like_sf"/>
</dbReference>
<keyword evidence="9" id="KW-1185">Reference proteome</keyword>
<evidence type="ECO:0000256" key="1">
    <source>
        <dbReference type="ARBA" id="ARBA00022490"/>
    </source>
</evidence>
<evidence type="ECO:0000313" key="9">
    <source>
        <dbReference type="Proteomes" id="UP001271769"/>
    </source>
</evidence>
<sequence length="392" mass="43441">MNMVSAKQQPTVIADTATLAAFCQRLSAEPFITIDTEFLRDKTYWPVLCLVQLAGPNEAAAIDALAEGLDLKPLFDLLANESVIKVFHAARQDVEIFVRMTGKVPTPLVDTQVVAMVCGFGDAASYETLATKLAGARIDKSSRFTDWSHRPLTEKQLSYALSDVTYLRTVYEKLNAKVEKSGRAHWVEDEMAILTDPNTYRANPENAWMRLKTRSDKPRFLAVLKEIAAWREREAQARDLPRNRLVKDETLLEIAAHPPKDVDALSRCRGLSRSFAEGKLGDGVLAAVKRGLEIPESEAPRLDPRPDIPPGLGPIIELLRVLLKFHCDENEVAQKLIANSGDLESLAANDQADIPALKGWRREVFGEEALKLKHGKLALTTAGKKVKVITLD</sequence>
<proteinExistence type="inferred from homology"/>
<protein>
    <recommendedName>
        <fullName evidence="6">Ribonuclease D</fullName>
        <shortName evidence="6">RNase D</shortName>
        <ecNumber evidence="6">3.1.13.5</ecNumber>
    </recommendedName>
</protein>
<dbReference type="PANTHER" id="PTHR47649:SF1">
    <property type="entry name" value="RIBONUCLEASE D"/>
    <property type="match status" value="1"/>
</dbReference>
<reference evidence="8 9" key="1">
    <citation type="journal article" date="2013" name="Antonie Van Leeuwenhoek">
        <title>Dongia rigui sp. nov., isolated from freshwater of a large wetland in Korea.</title>
        <authorList>
            <person name="Baik K.S."/>
            <person name="Hwang Y.M."/>
            <person name="Choi J.S."/>
            <person name="Kwon J."/>
            <person name="Seong C.N."/>
        </authorList>
    </citation>
    <scope>NUCLEOTIDE SEQUENCE [LARGE SCALE GENOMIC DNA]</scope>
    <source>
        <strain evidence="8 9">04SU4-P</strain>
    </source>
</reference>
<dbReference type="GO" id="GO:0033890">
    <property type="term" value="F:ribonuclease D activity"/>
    <property type="evidence" value="ECO:0007669"/>
    <property type="project" value="UniProtKB-EC"/>
</dbReference>
<dbReference type="InterPro" id="IPR036397">
    <property type="entry name" value="RNaseH_sf"/>
</dbReference>
<dbReference type="InterPro" id="IPR010997">
    <property type="entry name" value="HRDC-like_sf"/>
</dbReference>
<dbReference type="EC" id="3.1.13.5" evidence="6"/>
<dbReference type="Gene3D" id="3.30.420.10">
    <property type="entry name" value="Ribonuclease H-like superfamily/Ribonuclease H"/>
    <property type="match status" value="1"/>
</dbReference>
<dbReference type="HAMAP" id="MF_01899">
    <property type="entry name" value="RNase_D"/>
    <property type="match status" value="1"/>
</dbReference>
<dbReference type="InterPro" id="IPR002121">
    <property type="entry name" value="HRDC_dom"/>
</dbReference>
<comment type="subcellular location">
    <subcellularLocation>
        <location evidence="6">Cytoplasm</location>
    </subcellularLocation>
</comment>
<dbReference type="PANTHER" id="PTHR47649">
    <property type="entry name" value="RIBONUCLEASE D"/>
    <property type="match status" value="1"/>
</dbReference>
<accession>A0ABU5E3U3</accession>
<keyword evidence="3 6" id="KW-0540">Nuclease</keyword>
<dbReference type="EMBL" id="JAXCLX010000004">
    <property type="protein sequence ID" value="MDY0874077.1"/>
    <property type="molecule type" value="Genomic_DNA"/>
</dbReference>
<dbReference type="InterPro" id="IPR051086">
    <property type="entry name" value="RNase_D-like"/>
</dbReference>
<dbReference type="SUPFAM" id="SSF47819">
    <property type="entry name" value="HRDC-like"/>
    <property type="match status" value="2"/>
</dbReference>
<evidence type="ECO:0000313" key="8">
    <source>
        <dbReference type="EMBL" id="MDY0874077.1"/>
    </source>
</evidence>
<dbReference type="CDD" id="cd06142">
    <property type="entry name" value="RNaseD_exo"/>
    <property type="match status" value="1"/>
</dbReference>
<comment type="similarity">
    <text evidence="6">Belongs to the RNase D family.</text>
</comment>
<evidence type="ECO:0000259" key="7">
    <source>
        <dbReference type="PROSITE" id="PS50967"/>
    </source>
</evidence>
<comment type="function">
    <text evidence="6">Exonuclease involved in the 3' processing of various precursor tRNAs. Initiates hydrolysis at the 3'-terminus of an RNA molecule and releases 5'-mononucleotides.</text>
</comment>
<dbReference type="PROSITE" id="PS50967">
    <property type="entry name" value="HRDC"/>
    <property type="match status" value="1"/>
</dbReference>
<dbReference type="Pfam" id="PF01612">
    <property type="entry name" value="DNA_pol_A_exo1"/>
    <property type="match status" value="1"/>
</dbReference>
<feature type="domain" description="HRDC" evidence="7">
    <location>
        <begin position="217"/>
        <end position="298"/>
    </location>
</feature>
<dbReference type="InterPro" id="IPR002562">
    <property type="entry name" value="3'-5'_exonuclease_dom"/>
</dbReference>
<keyword evidence="5 6" id="KW-0269">Exonuclease</keyword>
<evidence type="ECO:0000256" key="6">
    <source>
        <dbReference type="HAMAP-Rule" id="MF_01899"/>
    </source>
</evidence>
<dbReference type="Pfam" id="PF00570">
    <property type="entry name" value="HRDC"/>
    <property type="match status" value="1"/>
</dbReference>
<dbReference type="SMART" id="SM00474">
    <property type="entry name" value="35EXOc"/>
    <property type="match status" value="1"/>
</dbReference>
<comment type="cofactor">
    <cofactor evidence="6">
        <name>a divalent metal cation</name>
        <dbReference type="ChEBI" id="CHEBI:60240"/>
    </cofactor>
</comment>
<evidence type="ECO:0000256" key="4">
    <source>
        <dbReference type="ARBA" id="ARBA00022801"/>
    </source>
</evidence>
<dbReference type="SUPFAM" id="SSF53098">
    <property type="entry name" value="Ribonuclease H-like"/>
    <property type="match status" value="1"/>
</dbReference>
<keyword evidence="1 6" id="KW-0963">Cytoplasm</keyword>
<gene>
    <name evidence="6 8" type="primary">rnd</name>
    <name evidence="8" type="ORF">SMD31_19200</name>
</gene>
<evidence type="ECO:0000256" key="2">
    <source>
        <dbReference type="ARBA" id="ARBA00022694"/>
    </source>
</evidence>
<name>A0ABU5E3U3_9PROT</name>